<dbReference type="RefSeq" id="WP_145240553.1">
    <property type="nucleotide sequence ID" value="NZ_CP036273.1"/>
</dbReference>
<organism evidence="3 4">
    <name type="scientific">Urbifossiella limnaea</name>
    <dbReference type="NCBI Taxonomy" id="2528023"/>
    <lineage>
        <taxon>Bacteria</taxon>
        <taxon>Pseudomonadati</taxon>
        <taxon>Planctomycetota</taxon>
        <taxon>Planctomycetia</taxon>
        <taxon>Gemmatales</taxon>
        <taxon>Gemmataceae</taxon>
        <taxon>Urbifossiella</taxon>
    </lineage>
</organism>
<evidence type="ECO:0000313" key="4">
    <source>
        <dbReference type="Proteomes" id="UP000319576"/>
    </source>
</evidence>
<sequence length="459" mass="51872">MSLADAPPKSLNDTALKAALQDLRRTDNLTNWFYLARSYFYLAVVLGGAVWFFESREALGLHWLLNVPVALLAIVLVGAGQHQLTGLAHEGSHHILFRGRYLNDLATDLLTMFPLFSSIYHYRLQHLAHHQFVNDPERDPDVSQLKTSGHWLDFPVERPEAIRALLRQLWPFRLIRFMRVRARYNATGADSNPYLFKGKKPSKGAVRVGVVYLLALVGTLAGLFFLADEPWLLLAVPSAMWAVVSVVFLKLPNDKYHQSRLHPVIHARYTSILRVGFITAVFAGLTFAQKVTGSPYVGYYALLWLVPLFTSFAFFMILRQIVQHGNGGRGWLTNTRTFLVAPAIRFAVFPMGQDYHLPHHLYATIPHYRLRKLHDLLMGYPEYRDEAVVVEGYFRPPHTPQTRPTVLDVLGPGYNGAGKAVYIDNTVMDGDTFEEQEQLRAEAEGLRDAADSTAERFGG</sequence>
<dbReference type="EMBL" id="CP036273">
    <property type="protein sequence ID" value="QDU21529.1"/>
    <property type="molecule type" value="Genomic_DNA"/>
</dbReference>
<feature type="transmembrane region" description="Helical" evidence="1">
    <location>
        <begin position="205"/>
        <end position="225"/>
    </location>
</feature>
<evidence type="ECO:0000259" key="2">
    <source>
        <dbReference type="Pfam" id="PF00487"/>
    </source>
</evidence>
<keyword evidence="1" id="KW-0812">Transmembrane</keyword>
<accession>A0A517XVL0</accession>
<keyword evidence="4" id="KW-1185">Reference proteome</keyword>
<dbReference type="InterPro" id="IPR005804">
    <property type="entry name" value="FA_desaturase_dom"/>
</dbReference>
<dbReference type="AlphaFoldDB" id="A0A517XVL0"/>
<name>A0A517XVL0_9BACT</name>
<feature type="transmembrane region" description="Helical" evidence="1">
    <location>
        <begin position="59"/>
        <end position="79"/>
    </location>
</feature>
<dbReference type="GO" id="GO:0016020">
    <property type="term" value="C:membrane"/>
    <property type="evidence" value="ECO:0007669"/>
    <property type="project" value="TreeGrafter"/>
</dbReference>
<feature type="domain" description="Fatty acid desaturase" evidence="2">
    <location>
        <begin position="279"/>
        <end position="383"/>
    </location>
</feature>
<feature type="domain" description="Fatty acid desaturase" evidence="2">
    <location>
        <begin position="68"/>
        <end position="268"/>
    </location>
</feature>
<dbReference type="InterPro" id="IPR012171">
    <property type="entry name" value="Fatty_acid_desaturase"/>
</dbReference>
<keyword evidence="1" id="KW-0472">Membrane</keyword>
<reference evidence="3 4" key="1">
    <citation type="submission" date="2019-02" db="EMBL/GenBank/DDBJ databases">
        <title>Deep-cultivation of Planctomycetes and their phenomic and genomic characterization uncovers novel biology.</title>
        <authorList>
            <person name="Wiegand S."/>
            <person name="Jogler M."/>
            <person name="Boedeker C."/>
            <person name="Pinto D."/>
            <person name="Vollmers J."/>
            <person name="Rivas-Marin E."/>
            <person name="Kohn T."/>
            <person name="Peeters S.H."/>
            <person name="Heuer A."/>
            <person name="Rast P."/>
            <person name="Oberbeckmann S."/>
            <person name="Bunk B."/>
            <person name="Jeske O."/>
            <person name="Meyerdierks A."/>
            <person name="Storesund J.E."/>
            <person name="Kallscheuer N."/>
            <person name="Luecker S."/>
            <person name="Lage O.M."/>
            <person name="Pohl T."/>
            <person name="Merkel B.J."/>
            <person name="Hornburger P."/>
            <person name="Mueller R.-W."/>
            <person name="Bruemmer F."/>
            <person name="Labrenz M."/>
            <person name="Spormann A.M."/>
            <person name="Op den Camp H."/>
            <person name="Overmann J."/>
            <person name="Amann R."/>
            <person name="Jetten M.S.M."/>
            <person name="Mascher T."/>
            <person name="Medema M.H."/>
            <person name="Devos D.P."/>
            <person name="Kaster A.-K."/>
            <person name="Ovreas L."/>
            <person name="Rohde M."/>
            <person name="Galperin M.Y."/>
            <person name="Jogler C."/>
        </authorList>
    </citation>
    <scope>NUCLEOTIDE SEQUENCE [LARGE SCALE GENOMIC DNA]</scope>
    <source>
        <strain evidence="3 4">ETA_A1</strain>
    </source>
</reference>
<feature type="transmembrane region" description="Helical" evidence="1">
    <location>
        <begin position="272"/>
        <end position="291"/>
    </location>
</feature>
<proteinExistence type="predicted"/>
<dbReference type="KEGG" id="uli:ETAA1_34960"/>
<dbReference type="GO" id="GO:0016717">
    <property type="term" value="F:oxidoreductase activity, acting on paired donors, with oxidation of a pair of donors resulting in the reduction of molecular oxygen to two molecules of water"/>
    <property type="evidence" value="ECO:0007669"/>
    <property type="project" value="TreeGrafter"/>
</dbReference>
<dbReference type="Pfam" id="PF00487">
    <property type="entry name" value="FA_desaturase"/>
    <property type="match status" value="2"/>
</dbReference>
<evidence type="ECO:0000256" key="1">
    <source>
        <dbReference type="SAM" id="Phobius"/>
    </source>
</evidence>
<keyword evidence="1" id="KW-1133">Transmembrane helix</keyword>
<dbReference type="OrthoDB" id="9792534at2"/>
<dbReference type="PANTHER" id="PTHR19353:SF19">
    <property type="entry name" value="DELTA(5) FATTY ACID DESATURASE C-RELATED"/>
    <property type="match status" value="1"/>
</dbReference>
<dbReference type="PANTHER" id="PTHR19353">
    <property type="entry name" value="FATTY ACID DESATURASE 2"/>
    <property type="match status" value="1"/>
</dbReference>
<gene>
    <name evidence="3" type="ORF">ETAA1_34960</name>
</gene>
<dbReference type="Proteomes" id="UP000319576">
    <property type="component" value="Chromosome"/>
</dbReference>
<feature type="transmembrane region" description="Helical" evidence="1">
    <location>
        <begin position="32"/>
        <end position="53"/>
    </location>
</feature>
<protein>
    <submittedName>
        <fullName evidence="3">Fatty acid desaturase</fullName>
    </submittedName>
</protein>
<evidence type="ECO:0000313" key="3">
    <source>
        <dbReference type="EMBL" id="QDU21529.1"/>
    </source>
</evidence>
<feature type="transmembrane region" description="Helical" evidence="1">
    <location>
        <begin position="231"/>
        <end position="251"/>
    </location>
</feature>
<dbReference type="GO" id="GO:0008610">
    <property type="term" value="P:lipid biosynthetic process"/>
    <property type="evidence" value="ECO:0007669"/>
    <property type="project" value="UniProtKB-ARBA"/>
</dbReference>
<feature type="transmembrane region" description="Helical" evidence="1">
    <location>
        <begin position="297"/>
        <end position="318"/>
    </location>
</feature>